<feature type="domain" description="Zn(2)-C6 fungal-type" evidence="8">
    <location>
        <begin position="8"/>
        <end position="38"/>
    </location>
</feature>
<dbReference type="PROSITE" id="PS00463">
    <property type="entry name" value="ZN2_CY6_FUNGAL_1"/>
    <property type="match status" value="1"/>
</dbReference>
<proteinExistence type="predicted"/>
<dbReference type="CDD" id="cd00067">
    <property type="entry name" value="GAL4"/>
    <property type="match status" value="1"/>
</dbReference>
<dbReference type="GO" id="GO:0003677">
    <property type="term" value="F:DNA binding"/>
    <property type="evidence" value="ECO:0007669"/>
    <property type="project" value="UniProtKB-KW"/>
</dbReference>
<dbReference type="PANTHER" id="PTHR47338">
    <property type="entry name" value="ZN(II)2CYS6 TRANSCRIPTION FACTOR (EUROFUNG)-RELATED"/>
    <property type="match status" value="1"/>
</dbReference>
<feature type="region of interest" description="Disordered" evidence="7">
    <location>
        <begin position="640"/>
        <end position="724"/>
    </location>
</feature>
<dbReference type="RefSeq" id="XP_016263633.1">
    <property type="nucleotide sequence ID" value="XM_016405427.1"/>
</dbReference>
<reference evidence="9 10" key="1">
    <citation type="submission" date="2015-01" db="EMBL/GenBank/DDBJ databases">
        <title>The Genome Sequence of Exophiala oligosperma CBS72588.</title>
        <authorList>
            <consortium name="The Broad Institute Genomics Platform"/>
            <person name="Cuomo C."/>
            <person name="de Hoog S."/>
            <person name="Gorbushina A."/>
            <person name="Stielow B."/>
            <person name="Teixiera M."/>
            <person name="Abouelleil A."/>
            <person name="Chapman S.B."/>
            <person name="Priest M."/>
            <person name="Young S.K."/>
            <person name="Wortman J."/>
            <person name="Nusbaum C."/>
            <person name="Birren B."/>
        </authorList>
    </citation>
    <scope>NUCLEOTIDE SEQUENCE [LARGE SCALE GENOMIC DNA]</scope>
    <source>
        <strain evidence="9 10">CBS 72588</strain>
    </source>
</reference>
<dbReference type="GO" id="GO:0000981">
    <property type="term" value="F:DNA-binding transcription factor activity, RNA polymerase II-specific"/>
    <property type="evidence" value="ECO:0007669"/>
    <property type="project" value="InterPro"/>
</dbReference>
<dbReference type="HOGENOM" id="CLU_022616_0_0_1"/>
<gene>
    <name evidence="9" type="ORF">PV06_04525</name>
</gene>
<dbReference type="OrthoDB" id="309640at2759"/>
<dbReference type="GeneID" id="27356599"/>
<dbReference type="VEuPathDB" id="FungiDB:PV06_04525"/>
<keyword evidence="5" id="KW-0804">Transcription</keyword>
<evidence type="ECO:0000313" key="10">
    <source>
        <dbReference type="Proteomes" id="UP000053342"/>
    </source>
</evidence>
<organism evidence="9 10">
    <name type="scientific">Exophiala oligosperma</name>
    <dbReference type="NCBI Taxonomy" id="215243"/>
    <lineage>
        <taxon>Eukaryota</taxon>
        <taxon>Fungi</taxon>
        <taxon>Dikarya</taxon>
        <taxon>Ascomycota</taxon>
        <taxon>Pezizomycotina</taxon>
        <taxon>Eurotiomycetes</taxon>
        <taxon>Chaetothyriomycetidae</taxon>
        <taxon>Chaetothyriales</taxon>
        <taxon>Herpotrichiellaceae</taxon>
        <taxon>Exophiala</taxon>
    </lineage>
</organism>
<evidence type="ECO:0000256" key="3">
    <source>
        <dbReference type="ARBA" id="ARBA00023015"/>
    </source>
</evidence>
<protein>
    <recommendedName>
        <fullName evidence="8">Zn(2)-C6 fungal-type domain-containing protein</fullName>
    </recommendedName>
</protein>
<dbReference type="InterPro" id="IPR001138">
    <property type="entry name" value="Zn2Cys6_DnaBD"/>
</dbReference>
<evidence type="ECO:0000259" key="8">
    <source>
        <dbReference type="PROSITE" id="PS50048"/>
    </source>
</evidence>
<dbReference type="EMBL" id="KN847335">
    <property type="protein sequence ID" value="KIW43417.1"/>
    <property type="molecule type" value="Genomic_DNA"/>
</dbReference>
<evidence type="ECO:0000256" key="4">
    <source>
        <dbReference type="ARBA" id="ARBA00023125"/>
    </source>
</evidence>
<evidence type="ECO:0000256" key="5">
    <source>
        <dbReference type="ARBA" id="ARBA00023163"/>
    </source>
</evidence>
<feature type="compositionally biased region" description="Polar residues" evidence="7">
    <location>
        <begin position="556"/>
        <end position="570"/>
    </location>
</feature>
<evidence type="ECO:0000256" key="1">
    <source>
        <dbReference type="ARBA" id="ARBA00004123"/>
    </source>
</evidence>
<dbReference type="SMART" id="SM00066">
    <property type="entry name" value="GAL4"/>
    <property type="match status" value="1"/>
</dbReference>
<feature type="region of interest" description="Disordered" evidence="7">
    <location>
        <begin position="545"/>
        <end position="593"/>
    </location>
</feature>
<dbReference type="Pfam" id="PF00172">
    <property type="entry name" value="Zn_clus"/>
    <property type="match status" value="1"/>
</dbReference>
<feature type="compositionally biased region" description="Basic and acidic residues" evidence="7">
    <location>
        <begin position="58"/>
        <end position="71"/>
    </location>
</feature>
<keyword evidence="3" id="KW-0805">Transcription regulation</keyword>
<evidence type="ECO:0000256" key="6">
    <source>
        <dbReference type="ARBA" id="ARBA00023242"/>
    </source>
</evidence>
<dbReference type="GO" id="GO:0005634">
    <property type="term" value="C:nucleus"/>
    <property type="evidence" value="ECO:0007669"/>
    <property type="project" value="UniProtKB-SubCell"/>
</dbReference>
<keyword evidence="4" id="KW-0238">DNA-binding</keyword>
<evidence type="ECO:0000313" key="9">
    <source>
        <dbReference type="EMBL" id="KIW43417.1"/>
    </source>
</evidence>
<keyword evidence="10" id="KW-1185">Reference proteome</keyword>
<dbReference type="InterPro" id="IPR007219">
    <property type="entry name" value="XnlR_reg_dom"/>
</dbReference>
<dbReference type="CDD" id="cd12148">
    <property type="entry name" value="fungal_TF_MHR"/>
    <property type="match status" value="1"/>
</dbReference>
<dbReference type="SUPFAM" id="SSF57701">
    <property type="entry name" value="Zn2/Cys6 DNA-binding domain"/>
    <property type="match status" value="1"/>
</dbReference>
<dbReference type="Proteomes" id="UP000053342">
    <property type="component" value="Unassembled WGS sequence"/>
</dbReference>
<dbReference type="PROSITE" id="PS50048">
    <property type="entry name" value="ZN2_CY6_FUNGAL_2"/>
    <property type="match status" value="1"/>
</dbReference>
<dbReference type="InterPro" id="IPR036864">
    <property type="entry name" value="Zn2-C6_fun-type_DNA-bd_sf"/>
</dbReference>
<keyword evidence="2" id="KW-0479">Metal-binding</keyword>
<name>A0A0D2C136_9EURO</name>
<dbReference type="Gene3D" id="4.10.240.10">
    <property type="entry name" value="Zn(2)-C6 fungal-type DNA-binding domain"/>
    <property type="match status" value="1"/>
</dbReference>
<dbReference type="Pfam" id="PF04082">
    <property type="entry name" value="Fungal_trans"/>
    <property type="match status" value="1"/>
</dbReference>
<feature type="compositionally biased region" description="Low complexity" evidence="7">
    <location>
        <begin position="73"/>
        <end position="82"/>
    </location>
</feature>
<dbReference type="GO" id="GO:0008270">
    <property type="term" value="F:zinc ion binding"/>
    <property type="evidence" value="ECO:0007669"/>
    <property type="project" value="InterPro"/>
</dbReference>
<evidence type="ECO:0000256" key="7">
    <source>
        <dbReference type="SAM" id="MobiDB-lite"/>
    </source>
</evidence>
<dbReference type="GO" id="GO:0006351">
    <property type="term" value="P:DNA-templated transcription"/>
    <property type="evidence" value="ECO:0007669"/>
    <property type="project" value="InterPro"/>
</dbReference>
<dbReference type="STRING" id="215243.A0A0D2C136"/>
<comment type="subcellular location">
    <subcellularLocation>
        <location evidence="1">Nucleus</location>
    </subcellularLocation>
</comment>
<dbReference type="AlphaFoldDB" id="A0A0D2C136"/>
<feature type="region of interest" description="Disordered" evidence="7">
    <location>
        <begin position="51"/>
        <end position="82"/>
    </location>
</feature>
<dbReference type="InterPro" id="IPR050815">
    <property type="entry name" value="TF_fung"/>
</dbReference>
<evidence type="ECO:0000256" key="2">
    <source>
        <dbReference type="ARBA" id="ARBA00022723"/>
    </source>
</evidence>
<accession>A0A0D2C136</accession>
<sequence>MPGLARTACWRCREQKLRCSREFPSCARCTRLGTVCAFPNPPDRKVLAAFRAQSRKKRADEARTDSSRGEADSSNLVTSTSSSHRINIDATVPESMHTSTGTSLSPPVQKFLQEVYFSCIYNSTLMFHRPTFTRLFDDGKVPSHTILAMYATATIFLTPSSKVLQENLDLIRPLGDMRSLGRQWAIHAGKQVLQDIDQPTFESVGTTQMLAIYWFHAGEWQRNTMFSGIAYKAACTVGLDLSNKTSFYEPEFNPGTEGTTEWLEIETKRRCFWAVWFTQCVNADHRFMGGSYDGSVIGLPLPIAETSFERMVREPLLTLSTILHRPQQREIQMSGTPSIMAELMFLMWNWAKIRDLVRTTDRMAVKDWLAELFSLDGSLSTWITRLPDCFRYSKRTLYEQLVVNHQPVYVFVYALYHQCKLVLHSSLVPQFSGVRLYETPPTEAANLSARIALKSAQSLSELGSDLLALDWDPAQIPAFVGYCMYVSAWINITLLSSTDTAIAALAQKNLIYNLKLLKSMKPYWANLERLWTRINMLYNAQTGGQHRPSSIHPAITGSTTDPQSPSSNGLDEQFAAAGGGGRPRETGQQLSEPLADSVMQYTLRRLRPGSNVFPSTLRDIEATAEAEALDALLLGDKVKNNPTHVMADNSRGPPDHSQPPLPTTLDGNNTTAGLAAARGSETEMRSPIIPDLQGSNFDSWHPNLDNIQPPPGPYNDIFDLDFST</sequence>
<keyword evidence="6" id="KW-0539">Nucleus</keyword>
<dbReference type="PANTHER" id="PTHR47338:SF5">
    <property type="entry name" value="ZN(II)2CYS6 TRANSCRIPTION FACTOR (EUROFUNG)"/>
    <property type="match status" value="1"/>
</dbReference>